<accession>A0ABR6W454</accession>
<proteinExistence type="predicted"/>
<dbReference type="Pfam" id="PF00392">
    <property type="entry name" value="GntR"/>
    <property type="match status" value="1"/>
</dbReference>
<evidence type="ECO:0000256" key="3">
    <source>
        <dbReference type="ARBA" id="ARBA00023163"/>
    </source>
</evidence>
<name>A0ABR6W454_9BACT</name>
<dbReference type="CDD" id="cd07377">
    <property type="entry name" value="WHTH_GntR"/>
    <property type="match status" value="1"/>
</dbReference>
<dbReference type="InterPro" id="IPR036390">
    <property type="entry name" value="WH_DNA-bd_sf"/>
</dbReference>
<evidence type="ECO:0000256" key="1">
    <source>
        <dbReference type="ARBA" id="ARBA00023015"/>
    </source>
</evidence>
<dbReference type="PROSITE" id="PS50949">
    <property type="entry name" value="HTH_GNTR"/>
    <property type="match status" value="1"/>
</dbReference>
<dbReference type="PANTHER" id="PTHR38445">
    <property type="entry name" value="HTH-TYPE TRANSCRIPTIONAL REPRESSOR YTRA"/>
    <property type="match status" value="1"/>
</dbReference>
<dbReference type="InterPro" id="IPR036388">
    <property type="entry name" value="WH-like_DNA-bd_sf"/>
</dbReference>
<dbReference type="PANTHER" id="PTHR38445:SF9">
    <property type="entry name" value="HTH-TYPE TRANSCRIPTIONAL REPRESSOR YTRA"/>
    <property type="match status" value="1"/>
</dbReference>
<dbReference type="Gene3D" id="1.10.10.10">
    <property type="entry name" value="Winged helix-like DNA-binding domain superfamily/Winged helix DNA-binding domain"/>
    <property type="match status" value="1"/>
</dbReference>
<evidence type="ECO:0000313" key="5">
    <source>
        <dbReference type="EMBL" id="MBC3791325.1"/>
    </source>
</evidence>
<dbReference type="SUPFAM" id="SSF46785">
    <property type="entry name" value="Winged helix' DNA-binding domain"/>
    <property type="match status" value="1"/>
</dbReference>
<dbReference type="SMART" id="SM00345">
    <property type="entry name" value="HTH_GNTR"/>
    <property type="match status" value="1"/>
</dbReference>
<dbReference type="Proteomes" id="UP000700732">
    <property type="component" value="Unassembled WGS sequence"/>
</dbReference>
<organism evidence="5 6">
    <name type="scientific">Spirosoma utsteinense</name>
    <dbReference type="NCBI Taxonomy" id="2585773"/>
    <lineage>
        <taxon>Bacteria</taxon>
        <taxon>Pseudomonadati</taxon>
        <taxon>Bacteroidota</taxon>
        <taxon>Cytophagia</taxon>
        <taxon>Cytophagales</taxon>
        <taxon>Cytophagaceae</taxon>
        <taxon>Spirosoma</taxon>
    </lineage>
</organism>
<evidence type="ECO:0000256" key="2">
    <source>
        <dbReference type="ARBA" id="ARBA00023125"/>
    </source>
</evidence>
<dbReference type="RefSeq" id="WP_235985471.1">
    <property type="nucleotide sequence ID" value="NZ_VFIA01000009.1"/>
</dbReference>
<keyword evidence="3" id="KW-0804">Transcription</keyword>
<keyword evidence="2 5" id="KW-0238">DNA-binding</keyword>
<dbReference type="EMBL" id="VFIA01000009">
    <property type="protein sequence ID" value="MBC3791325.1"/>
    <property type="molecule type" value="Genomic_DNA"/>
</dbReference>
<evidence type="ECO:0000259" key="4">
    <source>
        <dbReference type="PROSITE" id="PS50949"/>
    </source>
</evidence>
<protein>
    <submittedName>
        <fullName evidence="5">DNA-binding transcriptional regulator YhcF (GntR family)</fullName>
    </submittedName>
</protein>
<dbReference type="GO" id="GO:0003677">
    <property type="term" value="F:DNA binding"/>
    <property type="evidence" value="ECO:0007669"/>
    <property type="project" value="UniProtKB-KW"/>
</dbReference>
<comment type="caution">
    <text evidence="5">The sequence shown here is derived from an EMBL/GenBank/DDBJ whole genome shotgun (WGS) entry which is preliminary data.</text>
</comment>
<gene>
    <name evidence="5" type="ORF">FH603_1826</name>
</gene>
<keyword evidence="6" id="KW-1185">Reference proteome</keyword>
<sequence length="186" mass="21456">MLQRIAINDFSSTPKYLQIYNSIVEGIKTKQIVPGDKLPSIFEVCAEFDVSKRTVERAYDLLKEKKVIESTKGKGSYISDTEIDRQMNVFLLFNKLSTHKKLIYDAFTEELGPDVPIDFFVYHNDFRLFKNILLNHAHGYTHYVVIAHFFEGGQRAMDLINTLPKHKLVVMDKLIDGLTGRYSAVY</sequence>
<feature type="domain" description="HTH gntR-type" evidence="4">
    <location>
        <begin position="13"/>
        <end position="81"/>
    </location>
</feature>
<keyword evidence="1" id="KW-0805">Transcription regulation</keyword>
<dbReference type="InterPro" id="IPR000524">
    <property type="entry name" value="Tscrpt_reg_HTH_GntR"/>
</dbReference>
<evidence type="ECO:0000313" key="6">
    <source>
        <dbReference type="Proteomes" id="UP000700732"/>
    </source>
</evidence>
<reference evidence="5 6" key="1">
    <citation type="submission" date="2019-06" db="EMBL/GenBank/DDBJ databases">
        <title>Spirosoma utsteinense sp. nov. isolated from Antarctic ice-free soils.</title>
        <authorList>
            <person name="Tahon G."/>
        </authorList>
    </citation>
    <scope>NUCLEOTIDE SEQUENCE [LARGE SCALE GENOMIC DNA]</scope>
    <source>
        <strain evidence="5 6">LMG 31447</strain>
    </source>
</reference>